<evidence type="ECO:0000313" key="6">
    <source>
        <dbReference type="EMBL" id="SDG02541.1"/>
    </source>
</evidence>
<dbReference type="Gene3D" id="3.40.800.10">
    <property type="entry name" value="Ureohydrolase domain"/>
    <property type="match status" value="1"/>
</dbReference>
<comment type="cofactor">
    <cofactor evidence="4">
        <name>Mn(2+)</name>
        <dbReference type="ChEBI" id="CHEBI:29035"/>
    </cofactor>
    <text evidence="4">Binds 2 manganese ions per subunit.</text>
</comment>
<dbReference type="GO" id="GO:0008783">
    <property type="term" value="F:agmatinase activity"/>
    <property type="evidence" value="ECO:0007669"/>
    <property type="project" value="TreeGrafter"/>
</dbReference>
<dbReference type="CDD" id="cd11592">
    <property type="entry name" value="Agmatinase_PAH"/>
    <property type="match status" value="1"/>
</dbReference>
<dbReference type="PANTHER" id="PTHR11358:SF26">
    <property type="entry name" value="GUANIDINO ACID HYDROLASE, MITOCHONDRIAL"/>
    <property type="match status" value="1"/>
</dbReference>
<gene>
    <name evidence="6" type="ORF">SAMN05192586_12427</name>
</gene>
<reference evidence="7" key="1">
    <citation type="submission" date="2016-10" db="EMBL/GenBank/DDBJ databases">
        <authorList>
            <person name="Varghese N."/>
            <person name="Submissions S."/>
        </authorList>
    </citation>
    <scope>NUCLEOTIDE SEQUENCE [LARGE SCALE GENOMIC DNA]</scope>
    <source>
        <strain evidence="7">KHC7</strain>
    </source>
</reference>
<keyword evidence="7" id="KW-1185">Reference proteome</keyword>
<feature type="binding site" evidence="4">
    <location>
        <position position="241"/>
    </location>
    <ligand>
        <name>Mn(2+)</name>
        <dbReference type="ChEBI" id="CHEBI:29035"/>
        <label>1</label>
    </ligand>
</feature>
<feature type="binding site" evidence="4">
    <location>
        <position position="152"/>
    </location>
    <ligand>
        <name>Mn(2+)</name>
        <dbReference type="ChEBI" id="CHEBI:29035"/>
        <label>1</label>
    </ligand>
</feature>
<sequence length="318" mass="34680">MQQFVQPPSAASSPRFCNTGNFMRLPRMADPTGMDFAVFGIPFDTGSSYRTGSRFGPAAIRNISSMIKPNHVIFEVNILNELRGGDFGDVNIVPGYIEPSYAAITEFMTPLLAAGVTPLALGGDHSITLAELRAIAARHGKVSLLHFDSHLDLNTAVFGQPYNHGTPFRRALEEGLIDPATSIQVGMRGSLYDPDDFKVAAELGFKVLPAHVMREMGLAEVIKAILERLGRTKVFCTFDVDFVDPAYAPGTGTPEVGGFTTWEVLRLVRALNEVHFVGFDIVEVLPAIDPAELTPYVAANLGFEFLSILAWRKKHGKN</sequence>
<dbReference type="OrthoDB" id="9789727at2"/>
<dbReference type="InterPro" id="IPR020855">
    <property type="entry name" value="Ureohydrolase_Mn_BS"/>
</dbReference>
<dbReference type="Pfam" id="PF00491">
    <property type="entry name" value="Arginase"/>
    <property type="match status" value="1"/>
</dbReference>
<dbReference type="PIRSF" id="PIRSF036979">
    <property type="entry name" value="Arginase"/>
    <property type="match status" value="1"/>
</dbReference>
<comment type="similarity">
    <text evidence="1">Belongs to the arginase family. Agmatinase subfamily.</text>
</comment>
<dbReference type="InterPro" id="IPR005925">
    <property type="entry name" value="Agmatinase-rel"/>
</dbReference>
<accession>A0A1G7QVI1</accession>
<dbReference type="STRING" id="571438.SAMN05192586_12427"/>
<evidence type="ECO:0000256" key="4">
    <source>
        <dbReference type="PIRSR" id="PIRSR036979-1"/>
    </source>
</evidence>
<keyword evidence="2 4" id="KW-0479">Metal-binding</keyword>
<dbReference type="SUPFAM" id="SSF52768">
    <property type="entry name" value="Arginase/deacetylase"/>
    <property type="match status" value="1"/>
</dbReference>
<dbReference type="PANTHER" id="PTHR11358">
    <property type="entry name" value="ARGINASE/AGMATINASE"/>
    <property type="match status" value="1"/>
</dbReference>
<organism evidence="6 7">
    <name type="scientific">Desulfovibrio legallii</name>
    <dbReference type="NCBI Taxonomy" id="571438"/>
    <lineage>
        <taxon>Bacteria</taxon>
        <taxon>Pseudomonadati</taxon>
        <taxon>Thermodesulfobacteriota</taxon>
        <taxon>Desulfovibrionia</taxon>
        <taxon>Desulfovibrionales</taxon>
        <taxon>Desulfovibrionaceae</taxon>
        <taxon>Desulfovibrio</taxon>
    </lineage>
</organism>
<dbReference type="AlphaFoldDB" id="A0A1G7QVI1"/>
<dbReference type="InterPro" id="IPR006035">
    <property type="entry name" value="Ureohydrolase"/>
</dbReference>
<name>A0A1G7QVI1_9BACT</name>
<proteinExistence type="inferred from homology"/>
<dbReference type="PRINTS" id="PR00116">
    <property type="entry name" value="ARGINASE"/>
</dbReference>
<feature type="binding site" evidence="4">
    <location>
        <position position="150"/>
    </location>
    <ligand>
        <name>Mn(2+)</name>
        <dbReference type="ChEBI" id="CHEBI:29035"/>
        <label>1</label>
    </ligand>
</feature>
<protein>
    <submittedName>
        <fullName evidence="6">Agmatinase</fullName>
    </submittedName>
</protein>
<evidence type="ECO:0000256" key="3">
    <source>
        <dbReference type="ARBA" id="ARBA00022801"/>
    </source>
</evidence>
<dbReference type="EMBL" id="FNBX01000024">
    <property type="protein sequence ID" value="SDG02541.1"/>
    <property type="molecule type" value="Genomic_DNA"/>
</dbReference>
<evidence type="ECO:0000313" key="7">
    <source>
        <dbReference type="Proteomes" id="UP000199355"/>
    </source>
</evidence>
<dbReference type="GO" id="GO:0046872">
    <property type="term" value="F:metal ion binding"/>
    <property type="evidence" value="ECO:0007669"/>
    <property type="project" value="UniProtKB-KW"/>
</dbReference>
<dbReference type="InterPro" id="IPR023696">
    <property type="entry name" value="Ureohydrolase_dom_sf"/>
</dbReference>
<dbReference type="GO" id="GO:0033389">
    <property type="term" value="P:putrescine biosynthetic process from arginine, via agmatine"/>
    <property type="evidence" value="ECO:0007669"/>
    <property type="project" value="TreeGrafter"/>
</dbReference>
<dbReference type="NCBIfam" id="TIGR01230">
    <property type="entry name" value="agmatinase"/>
    <property type="match status" value="1"/>
</dbReference>
<dbReference type="Proteomes" id="UP000199355">
    <property type="component" value="Unassembled WGS sequence"/>
</dbReference>
<feature type="binding site" evidence="4">
    <location>
        <position position="125"/>
    </location>
    <ligand>
        <name>Mn(2+)</name>
        <dbReference type="ChEBI" id="CHEBI:29035"/>
        <label>1</label>
    </ligand>
</feature>
<keyword evidence="4" id="KW-0464">Manganese</keyword>
<evidence type="ECO:0000256" key="1">
    <source>
        <dbReference type="ARBA" id="ARBA00009227"/>
    </source>
</evidence>
<evidence type="ECO:0000256" key="2">
    <source>
        <dbReference type="ARBA" id="ARBA00022723"/>
    </source>
</evidence>
<keyword evidence="3 5" id="KW-0378">Hydrolase</keyword>
<evidence type="ECO:0000256" key="5">
    <source>
        <dbReference type="RuleBase" id="RU003684"/>
    </source>
</evidence>
<dbReference type="PROSITE" id="PS51409">
    <property type="entry name" value="ARGINASE_2"/>
    <property type="match status" value="1"/>
</dbReference>
<feature type="binding site" evidence="4">
    <location>
        <position position="148"/>
    </location>
    <ligand>
        <name>Mn(2+)</name>
        <dbReference type="ChEBI" id="CHEBI:29035"/>
        <label>1</label>
    </ligand>
</feature>
<feature type="binding site" evidence="4">
    <location>
        <position position="239"/>
    </location>
    <ligand>
        <name>Mn(2+)</name>
        <dbReference type="ChEBI" id="CHEBI:29035"/>
        <label>1</label>
    </ligand>
</feature>
<dbReference type="PROSITE" id="PS01053">
    <property type="entry name" value="ARGINASE_1"/>
    <property type="match status" value="1"/>
</dbReference>